<sequence>MEVDPQVFETWKKLYLRWNKADRCARKARSETTVALIKCLFGAGIPPTVTRLDRLRKLEYTADRLRSEMDAKILGLLPFEPWQSTDLS</sequence>
<accession>A0ABY0AA10</accession>
<reference evidence="1 2" key="1">
    <citation type="submission" date="2018-12" db="EMBL/GenBank/DDBJ databases">
        <title>The genome sequences of strain 502.</title>
        <authorList>
            <person name="Gao J."/>
            <person name="Sun J."/>
        </authorList>
    </citation>
    <scope>NUCLEOTIDE SEQUENCE [LARGE SCALE GENOMIC DNA]</scope>
    <source>
        <strain evidence="1 2">502</strain>
    </source>
</reference>
<protein>
    <recommendedName>
        <fullName evidence="3">Transposase</fullName>
    </recommendedName>
</protein>
<dbReference type="EMBL" id="RXFQ01000004">
    <property type="protein sequence ID" value="RSZ40250.1"/>
    <property type="molecule type" value="Genomic_DNA"/>
</dbReference>
<dbReference type="Proteomes" id="UP000271137">
    <property type="component" value="Unassembled WGS sequence"/>
</dbReference>
<name>A0ABY0AA10_9BURK</name>
<organism evidence="1 2">
    <name type="scientific">Variovorax beijingensis</name>
    <dbReference type="NCBI Taxonomy" id="2496117"/>
    <lineage>
        <taxon>Bacteria</taxon>
        <taxon>Pseudomonadati</taxon>
        <taxon>Pseudomonadota</taxon>
        <taxon>Betaproteobacteria</taxon>
        <taxon>Burkholderiales</taxon>
        <taxon>Comamonadaceae</taxon>
        <taxon>Variovorax</taxon>
    </lineage>
</organism>
<proteinExistence type="predicted"/>
<evidence type="ECO:0000313" key="1">
    <source>
        <dbReference type="EMBL" id="RSZ40250.1"/>
    </source>
</evidence>
<comment type="caution">
    <text evidence="1">The sequence shown here is derived from an EMBL/GenBank/DDBJ whole genome shotgun (WGS) entry which is preliminary data.</text>
</comment>
<dbReference type="RefSeq" id="WP_125965061.1">
    <property type="nucleotide sequence ID" value="NZ_RXFQ01000004.1"/>
</dbReference>
<gene>
    <name evidence="1" type="ORF">EJO66_08950</name>
</gene>
<keyword evidence="2" id="KW-1185">Reference proteome</keyword>
<evidence type="ECO:0008006" key="3">
    <source>
        <dbReference type="Google" id="ProtNLM"/>
    </source>
</evidence>
<evidence type="ECO:0000313" key="2">
    <source>
        <dbReference type="Proteomes" id="UP000271137"/>
    </source>
</evidence>